<reference evidence="1" key="1">
    <citation type="journal article" date="2021" name="Proc. Natl. Acad. Sci. U.S.A.">
        <title>A Catalog of Tens of Thousands of Viruses from Human Metagenomes Reveals Hidden Associations with Chronic Diseases.</title>
        <authorList>
            <person name="Tisza M.J."/>
            <person name="Buck C.B."/>
        </authorList>
    </citation>
    <scope>NUCLEOTIDE SEQUENCE</scope>
    <source>
        <strain evidence="1">CtcfK29</strain>
    </source>
</reference>
<protein>
    <submittedName>
        <fullName evidence="1">Thymidylate synthase complementing protein</fullName>
    </submittedName>
</protein>
<name>A0A8S5MJQ8_9CAUD</name>
<dbReference type="GO" id="GO:0004799">
    <property type="term" value="F:thymidylate synthase activity"/>
    <property type="evidence" value="ECO:0007669"/>
    <property type="project" value="TreeGrafter"/>
</dbReference>
<dbReference type="GO" id="GO:0050797">
    <property type="term" value="F:thymidylate synthase (FAD) activity"/>
    <property type="evidence" value="ECO:0007669"/>
    <property type="project" value="InterPro"/>
</dbReference>
<dbReference type="Gene3D" id="3.30.1360.170">
    <property type="match status" value="2"/>
</dbReference>
<dbReference type="CDD" id="cd20175">
    <property type="entry name" value="ThyX"/>
    <property type="match status" value="1"/>
</dbReference>
<organism evidence="1">
    <name type="scientific">CrAss-like virus sp. ctcfK29</name>
    <dbReference type="NCBI Taxonomy" id="2826827"/>
    <lineage>
        <taxon>Viruses</taxon>
        <taxon>Duplodnaviria</taxon>
        <taxon>Heunggongvirae</taxon>
        <taxon>Uroviricota</taxon>
        <taxon>Caudoviricetes</taxon>
        <taxon>Crassvirales</taxon>
    </lineage>
</organism>
<dbReference type="SUPFAM" id="SSF69796">
    <property type="entry name" value="Thymidylate synthase-complementing protein Thy1"/>
    <property type="match status" value="1"/>
</dbReference>
<dbReference type="Pfam" id="PF02511">
    <property type="entry name" value="Thy1"/>
    <property type="match status" value="1"/>
</dbReference>
<dbReference type="PROSITE" id="PS51331">
    <property type="entry name" value="THYX"/>
    <property type="match status" value="1"/>
</dbReference>
<dbReference type="EMBL" id="BK014916">
    <property type="protein sequence ID" value="DAD82287.1"/>
    <property type="molecule type" value="Genomic_DNA"/>
</dbReference>
<dbReference type="InterPro" id="IPR003669">
    <property type="entry name" value="Thymidylate_synthase_ThyX"/>
</dbReference>
<dbReference type="PANTHER" id="PTHR34934">
    <property type="entry name" value="FLAVIN-DEPENDENT THYMIDYLATE SYNTHASE"/>
    <property type="match status" value="1"/>
</dbReference>
<dbReference type="GO" id="GO:0070402">
    <property type="term" value="F:NADPH binding"/>
    <property type="evidence" value="ECO:0007669"/>
    <property type="project" value="TreeGrafter"/>
</dbReference>
<accession>A0A8S5MJQ8</accession>
<proteinExistence type="predicted"/>
<dbReference type="InterPro" id="IPR036098">
    <property type="entry name" value="Thymidylate_synthase_ThyX_sf"/>
</dbReference>
<evidence type="ECO:0000313" key="1">
    <source>
        <dbReference type="EMBL" id="DAD82287.1"/>
    </source>
</evidence>
<sequence>MKLINPSVELITQTPGLEGIYKQVERVGRVCYKSEDKITEDSAKPFVERMVKMQHYAMLEHGTVYLAAPYNNEDLIFWIVANSPYSKGVCDDKSNLLCLTTNLRVIAELNAWEVIDKYLCEPTESHAKRICLKFITSIGVSREFNRHRIASIAEQSTRYCNYSKEKFGGEVTFVIPSWLNFKEGSYNQRDYDKDFYTNDSPEYSCMIHLLTAEATYLKLINDGWQPQQAREVLPLATATEVVYTAFEDDWKHFFDLRYRGTTGQPHPNAQQVASMAHDLIIKELGKDL</sequence>
<dbReference type="GO" id="GO:0050660">
    <property type="term" value="F:flavin adenine dinucleotide binding"/>
    <property type="evidence" value="ECO:0007669"/>
    <property type="project" value="InterPro"/>
</dbReference>
<dbReference type="PANTHER" id="PTHR34934:SF1">
    <property type="entry name" value="FLAVIN-DEPENDENT THYMIDYLATE SYNTHASE"/>
    <property type="match status" value="1"/>
</dbReference>
<dbReference type="GO" id="GO:0006231">
    <property type="term" value="P:dTMP biosynthetic process"/>
    <property type="evidence" value="ECO:0007669"/>
    <property type="project" value="InterPro"/>
</dbReference>